<reference evidence="1" key="2">
    <citation type="journal article" date="2015" name="Fish Shellfish Immunol.">
        <title>Early steps in the European eel (Anguilla anguilla)-Vibrio vulnificus interaction in the gills: Role of the RtxA13 toxin.</title>
        <authorList>
            <person name="Callol A."/>
            <person name="Pajuelo D."/>
            <person name="Ebbesson L."/>
            <person name="Teles M."/>
            <person name="MacKenzie S."/>
            <person name="Amaro C."/>
        </authorList>
    </citation>
    <scope>NUCLEOTIDE SEQUENCE</scope>
</reference>
<evidence type="ECO:0000313" key="1">
    <source>
        <dbReference type="EMBL" id="JAH48043.1"/>
    </source>
</evidence>
<protein>
    <submittedName>
        <fullName evidence="1">Uncharacterized protein</fullName>
    </submittedName>
</protein>
<sequence>MTQTAATLKTFFSGYCKSMGMC</sequence>
<name>A0A0E9T5U0_ANGAN</name>
<reference evidence="1" key="1">
    <citation type="submission" date="2014-11" db="EMBL/GenBank/DDBJ databases">
        <authorList>
            <person name="Amaro Gonzalez C."/>
        </authorList>
    </citation>
    <scope>NUCLEOTIDE SEQUENCE</scope>
</reference>
<dbReference type="EMBL" id="GBXM01060534">
    <property type="protein sequence ID" value="JAH48043.1"/>
    <property type="molecule type" value="Transcribed_RNA"/>
</dbReference>
<proteinExistence type="predicted"/>
<accession>A0A0E9T5U0</accession>
<organism evidence="1">
    <name type="scientific">Anguilla anguilla</name>
    <name type="common">European freshwater eel</name>
    <name type="synonym">Muraena anguilla</name>
    <dbReference type="NCBI Taxonomy" id="7936"/>
    <lineage>
        <taxon>Eukaryota</taxon>
        <taxon>Metazoa</taxon>
        <taxon>Chordata</taxon>
        <taxon>Craniata</taxon>
        <taxon>Vertebrata</taxon>
        <taxon>Euteleostomi</taxon>
        <taxon>Actinopterygii</taxon>
        <taxon>Neopterygii</taxon>
        <taxon>Teleostei</taxon>
        <taxon>Anguilliformes</taxon>
        <taxon>Anguillidae</taxon>
        <taxon>Anguilla</taxon>
    </lineage>
</organism>
<dbReference type="AlphaFoldDB" id="A0A0E9T5U0"/>